<dbReference type="EMBL" id="FAXA01000150">
    <property type="protein sequence ID" value="CUV01902.1"/>
    <property type="molecule type" value="Genomic_DNA"/>
</dbReference>
<evidence type="ECO:0000259" key="1">
    <source>
        <dbReference type="Pfam" id="PF12697"/>
    </source>
</evidence>
<evidence type="ECO:0000313" key="2">
    <source>
        <dbReference type="EMBL" id="CUV01902.1"/>
    </source>
</evidence>
<feature type="domain" description="AB hydrolase-1" evidence="1">
    <location>
        <begin position="30"/>
        <end position="256"/>
    </location>
</feature>
<dbReference type="InterPro" id="IPR000073">
    <property type="entry name" value="AB_hydrolase_1"/>
</dbReference>
<dbReference type="Gene3D" id="3.40.50.1820">
    <property type="entry name" value="alpha/beta hydrolase"/>
    <property type="match status" value="1"/>
</dbReference>
<dbReference type="Pfam" id="PF12697">
    <property type="entry name" value="Abhydrolase_6"/>
    <property type="match status" value="1"/>
</dbReference>
<name>A0A160V7Q7_9ZZZZ</name>
<proteinExistence type="predicted"/>
<dbReference type="GO" id="GO:0016020">
    <property type="term" value="C:membrane"/>
    <property type="evidence" value="ECO:0007669"/>
    <property type="project" value="TreeGrafter"/>
</dbReference>
<dbReference type="GO" id="GO:0016787">
    <property type="term" value="F:hydrolase activity"/>
    <property type="evidence" value="ECO:0007669"/>
    <property type="project" value="UniProtKB-KW"/>
</dbReference>
<dbReference type="InterPro" id="IPR050266">
    <property type="entry name" value="AB_hydrolase_sf"/>
</dbReference>
<dbReference type="PANTHER" id="PTHR43798:SF33">
    <property type="entry name" value="HYDROLASE, PUTATIVE (AFU_ORTHOLOGUE AFUA_2G14860)-RELATED"/>
    <property type="match status" value="1"/>
</dbReference>
<accession>A0A160V7Q7</accession>
<dbReference type="InterPro" id="IPR029058">
    <property type="entry name" value="AB_hydrolase_fold"/>
</dbReference>
<organism evidence="2">
    <name type="scientific">hydrothermal vent metagenome</name>
    <dbReference type="NCBI Taxonomy" id="652676"/>
    <lineage>
        <taxon>unclassified sequences</taxon>
        <taxon>metagenomes</taxon>
        <taxon>ecological metagenomes</taxon>
    </lineage>
</organism>
<dbReference type="PRINTS" id="PR00111">
    <property type="entry name" value="ABHYDROLASE"/>
</dbReference>
<protein>
    <submittedName>
        <fullName evidence="2">Putative hydrolase</fullName>
    </submittedName>
</protein>
<keyword evidence="2" id="KW-0378">Hydrolase</keyword>
<dbReference type="SUPFAM" id="SSF53474">
    <property type="entry name" value="alpha/beta-Hydrolases"/>
    <property type="match status" value="1"/>
</dbReference>
<dbReference type="AlphaFoldDB" id="A0A160V7Q7"/>
<reference evidence="2" key="1">
    <citation type="submission" date="2015-10" db="EMBL/GenBank/DDBJ databases">
        <authorList>
            <person name="Gilbert D.G."/>
        </authorList>
    </citation>
    <scope>NUCLEOTIDE SEQUENCE</scope>
</reference>
<gene>
    <name evidence="2" type="ORF">MGWOODY_Clf515</name>
</gene>
<dbReference type="PANTHER" id="PTHR43798">
    <property type="entry name" value="MONOACYLGLYCEROL LIPASE"/>
    <property type="match status" value="1"/>
</dbReference>
<sequence>MTLAKTANQSTVTVSGHEIEMHKGGSGPPLLFLHGGGGFGTFDPTSSPLADKFTVYAPSHPGFFGSARPDWLYTINDLSHFYKDMVQQLGLDDYVLVGHSVGGWIAAEMAAMDHHNIKALVLIDAAGVRPVNGEIAEVFMVSGDTRLKMAFHDPAQVPNYDSISADPGPEGAAVMHGNMEMLSRLCWRPYLHNPSLTRYLDGVKTPALVVWGKQDAIIPVECGEIYAKLLPNATLKSIDNCGHNPQMEKPEEFNAAMAAFLGEL</sequence>